<dbReference type="EMBL" id="VANI01000018">
    <property type="protein sequence ID" value="TLM75241.1"/>
    <property type="molecule type" value="Genomic_DNA"/>
</dbReference>
<evidence type="ECO:0000256" key="6">
    <source>
        <dbReference type="ARBA" id="ARBA00029321"/>
    </source>
</evidence>
<evidence type="ECO:0000256" key="2">
    <source>
        <dbReference type="ARBA" id="ARBA00006604"/>
    </source>
</evidence>
<proteinExistence type="inferred from homology"/>
<dbReference type="PROSITE" id="PS51463">
    <property type="entry name" value="P_GLUCOSE_ISOMERASE_3"/>
    <property type="match status" value="1"/>
</dbReference>
<comment type="caution">
    <text evidence="9">The sequence shown here is derived from an EMBL/GenBank/DDBJ whole genome shotgun (WGS) entry which is preliminary data.</text>
</comment>
<evidence type="ECO:0000256" key="8">
    <source>
        <dbReference type="RuleBase" id="RU000612"/>
    </source>
</evidence>
<evidence type="ECO:0000256" key="7">
    <source>
        <dbReference type="HAMAP-Rule" id="MF_00473"/>
    </source>
</evidence>
<dbReference type="NCBIfam" id="NF001211">
    <property type="entry name" value="PRK00179.1"/>
    <property type="match status" value="1"/>
</dbReference>
<keyword evidence="3 7" id="KW-0312">Gluconeogenesis</keyword>
<dbReference type="InterPro" id="IPR001672">
    <property type="entry name" value="G6P_Isomerase"/>
</dbReference>
<dbReference type="Gene3D" id="3.40.50.10490">
    <property type="entry name" value="Glucose-6-phosphate isomerase like protein, domain 1"/>
    <property type="match status" value="2"/>
</dbReference>
<dbReference type="SUPFAM" id="SSF53697">
    <property type="entry name" value="SIS domain"/>
    <property type="match status" value="1"/>
</dbReference>
<dbReference type="CDD" id="cd05016">
    <property type="entry name" value="SIS_PGI_2"/>
    <property type="match status" value="1"/>
</dbReference>
<gene>
    <name evidence="7" type="primary">pgi</name>
    <name evidence="9" type="ORF">FDY93_16240</name>
</gene>
<protein>
    <recommendedName>
        <fullName evidence="7">Glucose-6-phosphate isomerase</fullName>
        <shortName evidence="7">GPI</shortName>
        <ecNumber evidence="7">5.3.1.9</ecNumber>
    </recommendedName>
    <alternativeName>
        <fullName evidence="7">Phosphoglucose isomerase</fullName>
        <shortName evidence="7">PGI</shortName>
    </alternativeName>
    <alternativeName>
        <fullName evidence="7">Phosphohexose isomerase</fullName>
        <shortName evidence="7">PHI</shortName>
    </alternativeName>
</protein>
<evidence type="ECO:0000313" key="9">
    <source>
        <dbReference type="EMBL" id="TLM75241.1"/>
    </source>
</evidence>
<sequence length="544" mass="60081">MTHPASTTPWQLLQSARARLAQTSLNTLFAESPQRADQMTLSTAGLTLDYSKNRIDNEALVALQTLAEARQLPQKIDAMFRGDVINRTEQRQVLHTLLRSPRPGLTGEQQEIRNAWKKIANFTDALHRGEIHGITGKPLTNIINIGIGGSHLGPAMANLALTPYHKPGIRVQFVSNVDASDLAEKLRGADPETTLFIVASKTFTTQETLANAQTARSWLLEKTGNRDAVANHFAAVSTAIDRIAEFGIPPEHTFPMWDWVGGRYSIWSAIGLPLALAIGSDRFEEFLHGAAAMDNHFQLAPLAQNMPVILALLSFWYQNFWGADTLALLPYDHYLREFPSYVQQLDMESNGKSVHMDGEPFPQPASPIIWGTEGTNGQHSFHQLLHQGNILVPVDFILPLKSHNPTGNHHDLLVANCLSQSRALMVGKNLQQARDELLATGMDEKQADALAPHKVMPGNRPSNTLLTDQLSPSRLGALIALYEHKVFAQSVLWDINAFDQWGVELGKQICDDLLPEIASTGECQRFDASTNALLARYKAARNQS</sequence>
<dbReference type="CDD" id="cd05015">
    <property type="entry name" value="SIS_PGI_1"/>
    <property type="match status" value="1"/>
</dbReference>
<dbReference type="EC" id="5.3.1.9" evidence="7"/>
<feature type="active site" evidence="7">
    <location>
        <position position="507"/>
    </location>
</feature>
<dbReference type="InterPro" id="IPR018189">
    <property type="entry name" value="Phosphoglucose_isomerase_CS"/>
</dbReference>
<dbReference type="GO" id="GO:0004347">
    <property type="term" value="F:glucose-6-phosphate isomerase activity"/>
    <property type="evidence" value="ECO:0007669"/>
    <property type="project" value="UniProtKB-EC"/>
</dbReference>
<dbReference type="InterPro" id="IPR035482">
    <property type="entry name" value="SIS_PGI_2"/>
</dbReference>
<comment type="function">
    <text evidence="7">Catalyzes the reversible isomerization of glucose-6-phosphate to fructose-6-phosphate.</text>
</comment>
<comment type="catalytic activity">
    <reaction evidence="6 7 8">
        <text>alpha-D-glucose 6-phosphate = beta-D-fructose 6-phosphate</text>
        <dbReference type="Rhea" id="RHEA:11816"/>
        <dbReference type="ChEBI" id="CHEBI:57634"/>
        <dbReference type="ChEBI" id="CHEBI:58225"/>
        <dbReference type="EC" id="5.3.1.9"/>
    </reaction>
</comment>
<organism evidence="9 10">
    <name type="scientific">Microbulbifer harenosus</name>
    <dbReference type="NCBI Taxonomy" id="2576840"/>
    <lineage>
        <taxon>Bacteria</taxon>
        <taxon>Pseudomonadati</taxon>
        <taxon>Pseudomonadota</taxon>
        <taxon>Gammaproteobacteria</taxon>
        <taxon>Cellvibrionales</taxon>
        <taxon>Microbulbiferaceae</taxon>
        <taxon>Microbulbifer</taxon>
    </lineage>
</organism>
<dbReference type="RefSeq" id="WP_138236812.1">
    <property type="nucleotide sequence ID" value="NZ_CP185860.1"/>
</dbReference>
<comment type="pathway">
    <text evidence="7">Carbohydrate biosynthesis; gluconeogenesis.</text>
</comment>
<dbReference type="PANTHER" id="PTHR11469:SF1">
    <property type="entry name" value="GLUCOSE-6-PHOSPHATE ISOMERASE"/>
    <property type="match status" value="1"/>
</dbReference>
<evidence type="ECO:0000256" key="4">
    <source>
        <dbReference type="ARBA" id="ARBA00023152"/>
    </source>
</evidence>
<accession>A0ABY2UJI4</accession>
<evidence type="ECO:0000256" key="5">
    <source>
        <dbReference type="ARBA" id="ARBA00023235"/>
    </source>
</evidence>
<comment type="pathway">
    <text evidence="1 7 8">Carbohydrate degradation; glycolysis; D-glyceraldehyde 3-phosphate and glycerone phosphate from D-glucose: step 2/4.</text>
</comment>
<evidence type="ECO:0000256" key="3">
    <source>
        <dbReference type="ARBA" id="ARBA00022432"/>
    </source>
</evidence>
<keyword evidence="10" id="KW-1185">Reference proteome</keyword>
<reference evidence="9 10" key="1">
    <citation type="submission" date="2019-05" db="EMBL/GenBank/DDBJ databases">
        <title>Microbulbifer harenosus sp. nov., an alginate-degrading bacterium isolated from coastal sand.</title>
        <authorList>
            <person name="Huang H."/>
            <person name="Mo K."/>
            <person name="Bao S."/>
        </authorList>
    </citation>
    <scope>NUCLEOTIDE SEQUENCE [LARGE SCALE GENOMIC DNA]</scope>
    <source>
        <strain evidence="9 10">HB161719</strain>
    </source>
</reference>
<dbReference type="Pfam" id="PF00342">
    <property type="entry name" value="PGI"/>
    <property type="match status" value="1"/>
</dbReference>
<dbReference type="PRINTS" id="PR00662">
    <property type="entry name" value="G6PISOMERASE"/>
</dbReference>
<dbReference type="HAMAP" id="MF_00473">
    <property type="entry name" value="G6P_isomerase"/>
    <property type="match status" value="1"/>
</dbReference>
<dbReference type="InterPro" id="IPR046348">
    <property type="entry name" value="SIS_dom_sf"/>
</dbReference>
<dbReference type="Proteomes" id="UP000306791">
    <property type="component" value="Unassembled WGS sequence"/>
</dbReference>
<comment type="similarity">
    <text evidence="2 7 8">Belongs to the GPI family.</text>
</comment>
<comment type="subcellular location">
    <subcellularLocation>
        <location evidence="7">Cytoplasm</location>
    </subcellularLocation>
</comment>
<keyword evidence="4 7" id="KW-0324">Glycolysis</keyword>
<dbReference type="PROSITE" id="PS00174">
    <property type="entry name" value="P_GLUCOSE_ISOMERASE_2"/>
    <property type="match status" value="1"/>
</dbReference>
<evidence type="ECO:0000313" key="10">
    <source>
        <dbReference type="Proteomes" id="UP000306791"/>
    </source>
</evidence>
<keyword evidence="5 7" id="KW-0413">Isomerase</keyword>
<feature type="active site" description="Proton donor" evidence="7">
    <location>
        <position position="348"/>
    </location>
</feature>
<dbReference type="PANTHER" id="PTHR11469">
    <property type="entry name" value="GLUCOSE-6-PHOSPHATE ISOMERASE"/>
    <property type="match status" value="1"/>
</dbReference>
<dbReference type="InterPro" id="IPR035476">
    <property type="entry name" value="SIS_PGI_1"/>
</dbReference>
<dbReference type="Gene3D" id="1.10.1390.10">
    <property type="match status" value="1"/>
</dbReference>
<dbReference type="PROSITE" id="PS00765">
    <property type="entry name" value="P_GLUCOSE_ISOMERASE_1"/>
    <property type="match status" value="1"/>
</dbReference>
<dbReference type="InterPro" id="IPR023096">
    <property type="entry name" value="G6P_Isomerase_C"/>
</dbReference>
<evidence type="ECO:0000256" key="1">
    <source>
        <dbReference type="ARBA" id="ARBA00004926"/>
    </source>
</evidence>
<name>A0ABY2UJI4_9GAMM</name>
<feature type="active site" evidence="7">
    <location>
        <position position="379"/>
    </location>
</feature>
<keyword evidence="7" id="KW-0963">Cytoplasm</keyword>